<keyword evidence="1" id="KW-0732">Signal</keyword>
<evidence type="ECO:0008006" key="3">
    <source>
        <dbReference type="Google" id="ProtNLM"/>
    </source>
</evidence>
<name>A0AB39KRJ3_9CAUL</name>
<dbReference type="RefSeq" id="WP_369058775.1">
    <property type="nucleotide sequence ID" value="NZ_CP158375.1"/>
</dbReference>
<gene>
    <name evidence="2" type="ORF">ABOZ73_14110</name>
</gene>
<organism evidence="2">
    <name type="scientific">Caulobacter sp. 73W</name>
    <dbReference type="NCBI Taxonomy" id="3161137"/>
    <lineage>
        <taxon>Bacteria</taxon>
        <taxon>Pseudomonadati</taxon>
        <taxon>Pseudomonadota</taxon>
        <taxon>Alphaproteobacteria</taxon>
        <taxon>Caulobacterales</taxon>
        <taxon>Caulobacteraceae</taxon>
        <taxon>Caulobacter</taxon>
    </lineage>
</organism>
<evidence type="ECO:0000256" key="1">
    <source>
        <dbReference type="SAM" id="SignalP"/>
    </source>
</evidence>
<feature type="signal peptide" evidence="1">
    <location>
        <begin position="1"/>
        <end position="24"/>
    </location>
</feature>
<dbReference type="EMBL" id="CP158375">
    <property type="protein sequence ID" value="XDO95916.1"/>
    <property type="molecule type" value="Genomic_DNA"/>
</dbReference>
<reference evidence="2" key="1">
    <citation type="submission" date="2024-06" db="EMBL/GenBank/DDBJ databases">
        <title>Caulobacter inopinatus, sp. nov.</title>
        <authorList>
            <person name="Donachie S.P."/>
        </authorList>
    </citation>
    <scope>NUCLEOTIDE SEQUENCE</scope>
    <source>
        <strain evidence="2">73W</strain>
    </source>
</reference>
<accession>A0AB39KRJ3</accession>
<protein>
    <recommendedName>
        <fullName evidence="3">UrcA family protein</fullName>
    </recommendedName>
</protein>
<dbReference type="AlphaFoldDB" id="A0AB39KRJ3"/>
<feature type="chain" id="PRO_5044337572" description="UrcA family protein" evidence="1">
    <location>
        <begin position="25"/>
        <end position="101"/>
    </location>
</feature>
<proteinExistence type="predicted"/>
<sequence>MRKLNTLALVVSLGAAFVAGNAGAAELRVSLVGKSAKEAHAEILKAASTVCWQDVRSESLAVYLYPACVRASVKDAVSKVNNPELAAFTKTASVNYYALQR</sequence>
<evidence type="ECO:0000313" key="2">
    <source>
        <dbReference type="EMBL" id="XDO95916.1"/>
    </source>
</evidence>